<protein>
    <submittedName>
        <fullName evidence="1">Uncharacterized protein</fullName>
    </submittedName>
</protein>
<name>A0AAV2FUI6_9ROSI</name>
<sequence length="82" mass="9191">MTAPEGVTQPSAVMALVFTGAHWVRLIVDDVDGVTPMPPFSPQWSHFRNMTSIPDWDLLYEQEQALYSILGGHYPNDDEEGD</sequence>
<dbReference type="Proteomes" id="UP001497516">
    <property type="component" value="Chromosome 7"/>
</dbReference>
<accession>A0AAV2FUI6</accession>
<gene>
    <name evidence="1" type="ORF">LTRI10_LOCUS42073</name>
</gene>
<evidence type="ECO:0000313" key="1">
    <source>
        <dbReference type="EMBL" id="CAL1402044.1"/>
    </source>
</evidence>
<keyword evidence="2" id="KW-1185">Reference proteome</keyword>
<dbReference type="AlphaFoldDB" id="A0AAV2FUI6"/>
<reference evidence="1 2" key="1">
    <citation type="submission" date="2024-04" db="EMBL/GenBank/DDBJ databases">
        <authorList>
            <person name="Fracassetti M."/>
        </authorList>
    </citation>
    <scope>NUCLEOTIDE SEQUENCE [LARGE SCALE GENOMIC DNA]</scope>
</reference>
<proteinExistence type="predicted"/>
<evidence type="ECO:0000313" key="2">
    <source>
        <dbReference type="Proteomes" id="UP001497516"/>
    </source>
</evidence>
<organism evidence="1 2">
    <name type="scientific">Linum trigynum</name>
    <dbReference type="NCBI Taxonomy" id="586398"/>
    <lineage>
        <taxon>Eukaryota</taxon>
        <taxon>Viridiplantae</taxon>
        <taxon>Streptophyta</taxon>
        <taxon>Embryophyta</taxon>
        <taxon>Tracheophyta</taxon>
        <taxon>Spermatophyta</taxon>
        <taxon>Magnoliopsida</taxon>
        <taxon>eudicotyledons</taxon>
        <taxon>Gunneridae</taxon>
        <taxon>Pentapetalae</taxon>
        <taxon>rosids</taxon>
        <taxon>fabids</taxon>
        <taxon>Malpighiales</taxon>
        <taxon>Linaceae</taxon>
        <taxon>Linum</taxon>
    </lineage>
</organism>
<dbReference type="EMBL" id="OZ034820">
    <property type="protein sequence ID" value="CAL1402044.1"/>
    <property type="molecule type" value="Genomic_DNA"/>
</dbReference>